<evidence type="ECO:0000313" key="10">
    <source>
        <dbReference type="Proteomes" id="UP001606300"/>
    </source>
</evidence>
<evidence type="ECO:0000256" key="5">
    <source>
        <dbReference type="ARBA" id="ARBA00022989"/>
    </source>
</evidence>
<dbReference type="EMBL" id="JBIGHY010000021">
    <property type="protein sequence ID" value="MFG6417314.1"/>
    <property type="molecule type" value="Genomic_DNA"/>
</dbReference>
<dbReference type="CDD" id="cd06261">
    <property type="entry name" value="TM_PBP2"/>
    <property type="match status" value="1"/>
</dbReference>
<evidence type="ECO:0000256" key="1">
    <source>
        <dbReference type="ARBA" id="ARBA00004651"/>
    </source>
</evidence>
<name>A0ABW7EUX9_9BURK</name>
<feature type="transmembrane region" description="Helical" evidence="7">
    <location>
        <begin position="876"/>
        <end position="903"/>
    </location>
</feature>
<evidence type="ECO:0000256" key="3">
    <source>
        <dbReference type="ARBA" id="ARBA00022475"/>
    </source>
</evidence>
<keyword evidence="5 7" id="KW-1133">Transmembrane helix</keyword>
<comment type="similarity">
    <text evidence="7">Belongs to the binding-protein-dependent transport system permease family.</text>
</comment>
<feature type="domain" description="ABC transmembrane type-1" evidence="8">
    <location>
        <begin position="876"/>
        <end position="1086"/>
    </location>
</feature>
<gene>
    <name evidence="9" type="ORF">ACG02S_25810</name>
</gene>
<feature type="transmembrane region" description="Helical" evidence="7">
    <location>
        <begin position="1063"/>
        <end position="1089"/>
    </location>
</feature>
<dbReference type="Gene3D" id="3.40.190.10">
    <property type="entry name" value="Periplasmic binding protein-like II"/>
    <property type="match status" value="1"/>
</dbReference>
<proteinExistence type="inferred from homology"/>
<dbReference type="PANTHER" id="PTHR30465">
    <property type="entry name" value="INNER MEMBRANE ABC TRANSPORTER"/>
    <property type="match status" value="1"/>
</dbReference>
<comment type="subcellular location">
    <subcellularLocation>
        <location evidence="1 7">Cell membrane</location>
        <topology evidence="1 7">Multi-pass membrane protein</topology>
    </subcellularLocation>
</comment>
<keyword evidence="2 7" id="KW-0813">Transport</keyword>
<evidence type="ECO:0000259" key="8">
    <source>
        <dbReference type="PROSITE" id="PS50928"/>
    </source>
</evidence>
<sequence>MISSLKVVVKLVSAGALLFAALVLIAQLLRNDNRAQKAAPSESRVVEMAARKHIDFDGSNVHQLPRIQREVDYAEGRGATWWPRGEAPILGTLVKEGHLPPVEQRTGPQPVVLSGVETGTGNYGGTWQRVSPSEGDVFHVEYRIANPGLFRWSPLGYPIVPHLATGLETSPDKREYVVRLREGVRWSDGSPFTADDIMFWWQYDDNNTSIGTGKPTRWMMSGGGATIVEKIDSHTVRFRFQEPYGNFPEILASYSQEMVRYAAHYWRRYHPDLADKAFLASEMRALGINNARALYNNRLKRWDNPEAPRLWPWVLGHSNPGQSYLFIRNPFYFAVDAAGNQLPYLDRLQFTIKSPQMMDAALAGGEVSMQGRNVRYKDYTELLSREVAQADAGGFKVYHWYPASRSNWLLHPNLNRRVDPLHPETGGKAALLADKRFRQALSLAIDRQAIIKAEYNGQVRPAQVEPGPHSPFHHQGLAQAYVEHDPGRAQALLDELGLTRRDVDGMRTLPDGSNLTLFLNFSAFTGLGPGEFVVEDWAKVGIRAVAKEMQRALFYTKRDAADFDFMVWSSESDMFPLIQPVLFAPPDTESLFAVKWGRWFSRGGLHRPEAVEGLPNAQGPEPGHPMRRAYESLLAAQRAPSQSEQVKAFQDALDVAAANLWTINIAEATPFLVVVNNDLHNVPHNALYSAVTRTPANAGVETYFFGHPPDAEPQDVRRALLDRPRLHRNTSQQQVHTVAAGYQARAPWELWLLAGVVMLLLAKFQPFIARRLLIAIPTLAVTSVLVFSVMRMPPGDFVTARLAVLSEAGESGAMREADDLRRTFHLDEPAWRQYLRWTGLLWFTTLDEADRGLAQGHLGLSMEHTTPVNQLIGDRIWVTLAISLASVLLSWLLALPIGVYSAVHQHAWPERICSIVCYVSMSVPSFFLALVLMTWIGKSGMASAAALPAGWSLAGVRGLIAEFWLPVVVGAVPGTAILIRVMKVNLLDELRKPYVVAARARGLRPMALLFRYPVRLALNPFVSGVGQLFPGMISGGAVVAVVLSLPTVGPLMISALLNQDQYLAGSLLMVLAALTVIGTLAADLLLLWLDPRVRSERRLA</sequence>
<reference evidence="9 10" key="1">
    <citation type="submission" date="2024-09" db="EMBL/GenBank/DDBJ databases">
        <title>Novel species of the genus Pelomonas and Roseateles isolated from streams.</title>
        <authorList>
            <person name="Lu H."/>
        </authorList>
    </citation>
    <scope>NUCLEOTIDE SEQUENCE [LARGE SCALE GENOMIC DNA]</scope>
    <source>
        <strain evidence="9 10">DC23W</strain>
    </source>
</reference>
<dbReference type="CDD" id="cd08500">
    <property type="entry name" value="PBP2_NikA_DppA_OppA_like_4"/>
    <property type="match status" value="1"/>
</dbReference>
<dbReference type="RefSeq" id="WP_394473372.1">
    <property type="nucleotide sequence ID" value="NZ_JBIGHY010000021.1"/>
</dbReference>
<keyword evidence="6 7" id="KW-0472">Membrane</keyword>
<dbReference type="Gene3D" id="1.10.3720.10">
    <property type="entry name" value="MetI-like"/>
    <property type="match status" value="1"/>
</dbReference>
<keyword evidence="3" id="KW-1003">Cell membrane</keyword>
<accession>A0ABW7EUX9</accession>
<dbReference type="InterPro" id="IPR035906">
    <property type="entry name" value="MetI-like_sf"/>
</dbReference>
<dbReference type="PROSITE" id="PS50928">
    <property type="entry name" value="ABC_TM1"/>
    <property type="match status" value="1"/>
</dbReference>
<evidence type="ECO:0000256" key="2">
    <source>
        <dbReference type="ARBA" id="ARBA00022448"/>
    </source>
</evidence>
<dbReference type="SUPFAM" id="SSF161098">
    <property type="entry name" value="MetI-like"/>
    <property type="match status" value="1"/>
</dbReference>
<dbReference type="InterPro" id="IPR000914">
    <property type="entry name" value="SBP_5_dom"/>
</dbReference>
<dbReference type="InterPro" id="IPR000515">
    <property type="entry name" value="MetI-like"/>
</dbReference>
<dbReference type="Pfam" id="PF00496">
    <property type="entry name" value="SBP_bac_5"/>
    <property type="match status" value="1"/>
</dbReference>
<dbReference type="PANTHER" id="PTHR30465:SF43">
    <property type="entry name" value="OLIGOPEPTIDE ABC TRANSPORTER, PERMEASE PROTEIN"/>
    <property type="match status" value="1"/>
</dbReference>
<keyword evidence="4 7" id="KW-0812">Transmembrane</keyword>
<dbReference type="Gene3D" id="3.10.105.10">
    <property type="entry name" value="Dipeptide-binding Protein, Domain 3"/>
    <property type="match status" value="1"/>
</dbReference>
<dbReference type="Proteomes" id="UP001606300">
    <property type="component" value="Unassembled WGS sequence"/>
</dbReference>
<evidence type="ECO:0000256" key="7">
    <source>
        <dbReference type="RuleBase" id="RU363032"/>
    </source>
</evidence>
<dbReference type="Pfam" id="PF00528">
    <property type="entry name" value="BPD_transp_1"/>
    <property type="match status" value="1"/>
</dbReference>
<organism evidence="9 10">
    <name type="scientific">Pelomonas dachongensis</name>
    <dbReference type="NCBI Taxonomy" id="3299029"/>
    <lineage>
        <taxon>Bacteria</taxon>
        <taxon>Pseudomonadati</taxon>
        <taxon>Pseudomonadota</taxon>
        <taxon>Betaproteobacteria</taxon>
        <taxon>Burkholderiales</taxon>
        <taxon>Sphaerotilaceae</taxon>
        <taxon>Roseateles</taxon>
    </lineage>
</organism>
<feature type="transmembrane region" description="Helical" evidence="7">
    <location>
        <begin position="915"/>
        <end position="936"/>
    </location>
</feature>
<dbReference type="SUPFAM" id="SSF53850">
    <property type="entry name" value="Periplasmic binding protein-like II"/>
    <property type="match status" value="1"/>
</dbReference>
<comment type="caution">
    <text evidence="9">The sequence shown here is derived from an EMBL/GenBank/DDBJ whole genome shotgun (WGS) entry which is preliminary data.</text>
</comment>
<evidence type="ECO:0000256" key="4">
    <source>
        <dbReference type="ARBA" id="ARBA00022692"/>
    </source>
</evidence>
<protein>
    <submittedName>
        <fullName evidence="9">ABC transporter substrate-binding protein</fullName>
    </submittedName>
</protein>
<keyword evidence="10" id="KW-1185">Reference proteome</keyword>
<evidence type="ECO:0000313" key="9">
    <source>
        <dbReference type="EMBL" id="MFG6417314.1"/>
    </source>
</evidence>
<feature type="transmembrane region" description="Helical" evidence="7">
    <location>
        <begin position="1037"/>
        <end position="1057"/>
    </location>
</feature>
<feature type="transmembrane region" description="Helical" evidence="7">
    <location>
        <begin position="963"/>
        <end position="982"/>
    </location>
</feature>
<evidence type="ECO:0000256" key="6">
    <source>
        <dbReference type="ARBA" id="ARBA00023136"/>
    </source>
</evidence>